<keyword evidence="4" id="KW-0325">Glycoprotein</keyword>
<reference evidence="11 12" key="1">
    <citation type="submission" date="2015-04" db="EMBL/GenBank/DDBJ databases">
        <authorList>
            <person name="Syromyatnikov M.Y."/>
            <person name="Popov V.N."/>
        </authorList>
    </citation>
    <scope>NUCLEOTIDE SEQUENCE [LARGE SCALE GENOMIC DNA]</scope>
</reference>
<feature type="signal peptide" evidence="8">
    <location>
        <begin position="1"/>
        <end position="20"/>
    </location>
</feature>
<dbReference type="GO" id="GO:0004866">
    <property type="term" value="F:endopeptidase inhibitor activity"/>
    <property type="evidence" value="ECO:0007669"/>
    <property type="project" value="InterPro"/>
</dbReference>
<dbReference type="InterPro" id="IPR040839">
    <property type="entry name" value="MG4"/>
</dbReference>
<comment type="function">
    <text evidence="5">Binds covalently through a thioester bond to the pathogen surface resulting in pathogen clearance.</text>
</comment>
<sequence>MSRIIILLIASATLFQLVRSEGYFTIVGSKIIRPDTDYHLSITSQGYKEPTTLSVSVNGTEDNGSEFLQSKEVTLISDQTQTLGFDLNNLRPGDYKLNVKSVTGKYFERSVSLDLNTKKHSIFIQTDKSIYKPADKVQFRVLVLDSNTKPFPASDVKVHITDGGKNRIKQYSDVRLIKGVYQNELQLSDLPVMGNWMIHVKVNDGEEVTKSFEVAEYVLPKYEVIVDSNPHVTFKDGKIRATVRSKYTFGKPVKGQATVSAYPVLWLGGVQPFIQDNIVRKVIQVDGKGSVEFDIREELKIEGDYERYINIEAIFEEELTGRRQNGSTQVTIHKFKYNMELVKESDTYKPGLPYNIFVKVADYDGAPLIDKVNPVKVFTSYAWNEEDNATSTDYYLDKHGMAEVKVIVPVNTSYLSIKARYLDSDFHLGYISQAKSFSNQYLQAKIVTDKPKINQEVSVDVMATEEMNQLTYQVLGRGDVIISRTLQVPNSRSFNFRFLASFAMVPKANLVVYYIRDDGEIISDKLKIELSDELQNFIDIKLSSDEGRPGDQVSITVNTKPNSYVGLLGVDQSVLLLKKGNDIEKSAVFEELERYNEKTRWNRRWHGDNYVHTDFESSGAVIITNAKEEIPLDFLVRSFNTLDDSYSLAIAAYALQLAKYSSKDAFLSKIDTKSENKNGMKYWEKPVPLSDEKNPWNSQPNSINIEMSAYALQAFIESGLVSDAVPIMKWLVTQRNENGGFQSTQDTVVGLQALSKLAARIFVPNSKIDISMKYTDAAAANLNVNSDNSLILQKYELPSTVRDIEVTANGRGFGILQLSYQYNMNVTGAWPRFVLDPQVNRLSTKDFLHLTVCTSFVPDDKNEKSNMAVMEVSFPSGYTFDSDTIPFIRDIKNVKRVETKAGDTVVVVYFDDIDKRELCPVFKAYRTHKVAKQKPAPVIIYDYYDNSRRATQFYRAKKADLCDICEGDDCGETCRVQAEKRISERSQKSVVDPFAQTTETKGQANKISSPLTVFIKVETKDGETMIVVYFDDLSKEKVCPQFKAYRTHSVAKQKPAPIIIYDYYDNSRRATSFYNPPEISLCDICDGAEECKEDCEHQEINVV</sequence>
<evidence type="ECO:0000256" key="3">
    <source>
        <dbReference type="ARBA" id="ARBA00022966"/>
    </source>
</evidence>
<dbReference type="InterPro" id="IPR036595">
    <property type="entry name" value="A-macroglobulin_rcpt-bd_sf"/>
</dbReference>
<dbReference type="FunFam" id="2.60.40.1930:FF:000001">
    <property type="entry name" value="CD109 isoform 3"/>
    <property type="match status" value="1"/>
</dbReference>
<feature type="chain" id="PRO_5012723860" description="TEP1-F" evidence="8">
    <location>
        <begin position="21"/>
        <end position="1103"/>
    </location>
</feature>
<dbReference type="SUPFAM" id="SSF48239">
    <property type="entry name" value="Terpenoid cyclases/Protein prenyltransferases"/>
    <property type="match status" value="1"/>
</dbReference>
<dbReference type="Gene3D" id="2.60.40.1930">
    <property type="match status" value="2"/>
</dbReference>
<dbReference type="EMBL" id="CVRI01000054">
    <property type="protein sequence ID" value="CRK99839.1"/>
    <property type="molecule type" value="Genomic_DNA"/>
</dbReference>
<protein>
    <recommendedName>
        <fullName evidence="7">TEP1-F</fullName>
    </recommendedName>
</protein>
<dbReference type="Pfam" id="PF01835">
    <property type="entry name" value="MG2"/>
    <property type="match status" value="1"/>
</dbReference>
<dbReference type="Proteomes" id="UP000183832">
    <property type="component" value="Unassembled WGS sequence"/>
</dbReference>
<keyword evidence="1 8" id="KW-0732">Signal</keyword>
<dbReference type="InterPro" id="IPR041555">
    <property type="entry name" value="MG3"/>
</dbReference>
<dbReference type="Pfam" id="PF17791">
    <property type="entry name" value="MG3"/>
    <property type="match status" value="1"/>
</dbReference>
<proteinExistence type="predicted"/>
<dbReference type="InterPro" id="IPR009048">
    <property type="entry name" value="A-macroglobulin_rcpt-bd"/>
</dbReference>
<dbReference type="InterPro" id="IPR050473">
    <property type="entry name" value="A2M/Complement_sys"/>
</dbReference>
<dbReference type="SMART" id="SM01361">
    <property type="entry name" value="A2M_recep"/>
    <property type="match status" value="2"/>
</dbReference>
<dbReference type="InterPro" id="IPR013783">
    <property type="entry name" value="Ig-like_fold"/>
</dbReference>
<dbReference type="Pfam" id="PF07677">
    <property type="entry name" value="A2M_recep"/>
    <property type="match status" value="2"/>
</dbReference>
<dbReference type="InterPro" id="IPR008930">
    <property type="entry name" value="Terpenoid_cyclase/PrenylTrfase"/>
</dbReference>
<evidence type="ECO:0000256" key="7">
    <source>
        <dbReference type="ARBA" id="ARBA00078071"/>
    </source>
</evidence>
<evidence type="ECO:0000313" key="12">
    <source>
        <dbReference type="Proteomes" id="UP000183832"/>
    </source>
</evidence>
<evidence type="ECO:0000256" key="6">
    <source>
        <dbReference type="ARBA" id="ARBA00063781"/>
    </source>
</evidence>
<dbReference type="PANTHER" id="PTHR11412:SF136">
    <property type="entry name" value="CD109 ANTIGEN"/>
    <property type="match status" value="1"/>
</dbReference>
<feature type="domain" description="Alpha-macroglobulin receptor-binding" evidence="10">
    <location>
        <begin position="1004"/>
        <end position="1074"/>
    </location>
</feature>
<dbReference type="Pfam" id="PF21412">
    <property type="entry name" value="TEP1_CUB2"/>
    <property type="match status" value="1"/>
</dbReference>
<evidence type="ECO:0000256" key="2">
    <source>
        <dbReference type="ARBA" id="ARBA00022859"/>
    </source>
</evidence>
<evidence type="ECO:0000256" key="5">
    <source>
        <dbReference type="ARBA" id="ARBA00057615"/>
    </source>
</evidence>
<dbReference type="InterPro" id="IPR002890">
    <property type="entry name" value="MG2"/>
</dbReference>
<dbReference type="InterPro" id="IPR011626">
    <property type="entry name" value="Alpha-macroglobulin_TED"/>
</dbReference>
<dbReference type="Gene3D" id="6.20.50.160">
    <property type="match status" value="1"/>
</dbReference>
<dbReference type="Gene3D" id="1.50.10.20">
    <property type="match status" value="1"/>
</dbReference>
<dbReference type="InterPro" id="IPR049135">
    <property type="entry name" value="TEP1_CUB2"/>
</dbReference>
<feature type="domain" description="Alpha-macroglobulin receptor-binding" evidence="10">
    <location>
        <begin position="865"/>
        <end position="954"/>
    </location>
</feature>
<dbReference type="SMART" id="SM01359">
    <property type="entry name" value="A2M_N_2"/>
    <property type="match status" value="1"/>
</dbReference>
<dbReference type="Gene3D" id="2.60.40.1940">
    <property type="match status" value="1"/>
</dbReference>
<keyword evidence="3" id="KW-0882">Thioester bond</keyword>
<dbReference type="AlphaFoldDB" id="A0A1J1IHV2"/>
<dbReference type="GO" id="GO:0002376">
    <property type="term" value="P:immune system process"/>
    <property type="evidence" value="ECO:0007669"/>
    <property type="project" value="UniProtKB-KW"/>
</dbReference>
<dbReference type="OrthoDB" id="7780472at2759"/>
<dbReference type="Pfam" id="PF17789">
    <property type="entry name" value="MG4"/>
    <property type="match status" value="1"/>
</dbReference>
<accession>A0A1J1IHV2</accession>
<dbReference type="InterPro" id="IPR011625">
    <property type="entry name" value="A2M_N_BRD"/>
</dbReference>
<evidence type="ECO:0000256" key="1">
    <source>
        <dbReference type="ARBA" id="ARBA00022729"/>
    </source>
</evidence>
<organism evidence="11 12">
    <name type="scientific">Clunio marinus</name>
    <dbReference type="NCBI Taxonomy" id="568069"/>
    <lineage>
        <taxon>Eukaryota</taxon>
        <taxon>Metazoa</taxon>
        <taxon>Ecdysozoa</taxon>
        <taxon>Arthropoda</taxon>
        <taxon>Hexapoda</taxon>
        <taxon>Insecta</taxon>
        <taxon>Pterygota</taxon>
        <taxon>Neoptera</taxon>
        <taxon>Endopterygota</taxon>
        <taxon>Diptera</taxon>
        <taxon>Nematocera</taxon>
        <taxon>Chironomoidea</taxon>
        <taxon>Chironomidae</taxon>
        <taxon>Clunio</taxon>
    </lineage>
</organism>
<dbReference type="Gene3D" id="2.60.40.2950">
    <property type="match status" value="1"/>
</dbReference>
<dbReference type="Pfam" id="PF07703">
    <property type="entry name" value="A2M_BRD"/>
    <property type="match status" value="1"/>
</dbReference>
<feature type="domain" description="Alpha-2-macroglobulin bait region" evidence="9">
    <location>
        <begin position="442"/>
        <end position="577"/>
    </location>
</feature>
<comment type="subunit">
    <text evidence="6">Heterodimer of a TEP1-N chain and an TEP1-C chain non-covalently linked. Forms a complex composed of TEP1-N and TEP1-C heterodimer, LRIM1 and APL1C; the interaction stabilizes TEP1-N and TEP1-C heterodimer, prevents its binding to tissues while circulating in the hemolymph and protects the thioester bond from hydrolysis. Mature TEP1 and to a lesser extent full-length TEP1 interact with SPCLIP1; the interaction is induced by microbial infection.</text>
</comment>
<evidence type="ECO:0000256" key="4">
    <source>
        <dbReference type="ARBA" id="ARBA00023180"/>
    </source>
</evidence>
<evidence type="ECO:0000259" key="10">
    <source>
        <dbReference type="SMART" id="SM01361"/>
    </source>
</evidence>
<evidence type="ECO:0000313" key="11">
    <source>
        <dbReference type="EMBL" id="CRK99839.1"/>
    </source>
</evidence>
<keyword evidence="12" id="KW-1185">Reference proteome</keyword>
<dbReference type="PANTHER" id="PTHR11412">
    <property type="entry name" value="MACROGLOBULIN / COMPLEMENT"/>
    <property type="match status" value="1"/>
</dbReference>
<gene>
    <name evidence="11" type="primary">putative CD109 antigen</name>
    <name evidence="11" type="ORF">CLUMA_CG013142</name>
</gene>
<dbReference type="GO" id="GO:0005615">
    <property type="term" value="C:extracellular space"/>
    <property type="evidence" value="ECO:0007669"/>
    <property type="project" value="InterPro"/>
</dbReference>
<dbReference type="Gene3D" id="2.60.40.10">
    <property type="entry name" value="Immunoglobulins"/>
    <property type="match status" value="1"/>
</dbReference>
<dbReference type="SUPFAM" id="SSF49410">
    <property type="entry name" value="Alpha-macroglobulin receptor domain"/>
    <property type="match status" value="2"/>
</dbReference>
<dbReference type="Pfam" id="PF07678">
    <property type="entry name" value="TED_complement"/>
    <property type="match status" value="1"/>
</dbReference>
<dbReference type="Gene3D" id="2.60.40.690">
    <property type="entry name" value="Alpha-macroglobulin, receptor-binding domain"/>
    <property type="match status" value="2"/>
</dbReference>
<name>A0A1J1IHV2_9DIPT</name>
<evidence type="ECO:0000259" key="9">
    <source>
        <dbReference type="SMART" id="SM01359"/>
    </source>
</evidence>
<keyword evidence="2" id="KW-0391">Immunity</keyword>
<evidence type="ECO:0000256" key="8">
    <source>
        <dbReference type="SAM" id="SignalP"/>
    </source>
</evidence>